<accession>A0A9J6GZ07</accession>
<name>A0A9J6GZ07_HAELO</name>
<gene>
    <name evidence="2" type="ORF">HPB48_006135</name>
</gene>
<comment type="caution">
    <text evidence="2">The sequence shown here is derived from an EMBL/GenBank/DDBJ whole genome shotgun (WGS) entry which is preliminary data.</text>
</comment>
<dbReference type="OrthoDB" id="72637at2759"/>
<reference evidence="2 3" key="1">
    <citation type="journal article" date="2020" name="Cell">
        <title>Large-Scale Comparative Analyses of Tick Genomes Elucidate Their Genetic Diversity and Vector Capacities.</title>
        <authorList>
            <consortium name="Tick Genome and Microbiome Consortium (TIGMIC)"/>
            <person name="Jia N."/>
            <person name="Wang J."/>
            <person name="Shi W."/>
            <person name="Du L."/>
            <person name="Sun Y."/>
            <person name="Zhan W."/>
            <person name="Jiang J.F."/>
            <person name="Wang Q."/>
            <person name="Zhang B."/>
            <person name="Ji P."/>
            <person name="Bell-Sakyi L."/>
            <person name="Cui X.M."/>
            <person name="Yuan T.T."/>
            <person name="Jiang B.G."/>
            <person name="Yang W.F."/>
            <person name="Lam T.T."/>
            <person name="Chang Q.C."/>
            <person name="Ding S.J."/>
            <person name="Wang X.J."/>
            <person name="Zhu J.G."/>
            <person name="Ruan X.D."/>
            <person name="Zhao L."/>
            <person name="Wei J.T."/>
            <person name="Ye R.Z."/>
            <person name="Que T.C."/>
            <person name="Du C.H."/>
            <person name="Zhou Y.H."/>
            <person name="Cheng J.X."/>
            <person name="Dai P.F."/>
            <person name="Guo W.B."/>
            <person name="Han X.H."/>
            <person name="Huang E.J."/>
            <person name="Li L.F."/>
            <person name="Wei W."/>
            <person name="Gao Y.C."/>
            <person name="Liu J.Z."/>
            <person name="Shao H.Z."/>
            <person name="Wang X."/>
            <person name="Wang C.C."/>
            <person name="Yang T.C."/>
            <person name="Huo Q.B."/>
            <person name="Li W."/>
            <person name="Chen H.Y."/>
            <person name="Chen S.E."/>
            <person name="Zhou L.G."/>
            <person name="Ni X.B."/>
            <person name="Tian J.H."/>
            <person name="Sheng Y."/>
            <person name="Liu T."/>
            <person name="Pan Y.S."/>
            <person name="Xia L.Y."/>
            <person name="Li J."/>
            <person name="Zhao F."/>
            <person name="Cao W.C."/>
        </authorList>
    </citation>
    <scope>NUCLEOTIDE SEQUENCE [LARGE SCALE GENOMIC DNA]</scope>
    <source>
        <strain evidence="2">HaeL-2018</strain>
    </source>
</reference>
<dbReference type="PANTHER" id="PTHR37558">
    <property type="entry name" value="HTH CENPB-TYPE DOMAIN-CONTAINING PROTEIN"/>
    <property type="match status" value="1"/>
</dbReference>
<evidence type="ECO:0000313" key="2">
    <source>
        <dbReference type="EMBL" id="KAH9380049.1"/>
    </source>
</evidence>
<keyword evidence="3" id="KW-1185">Reference proteome</keyword>
<dbReference type="VEuPathDB" id="VectorBase:HLOH_045262"/>
<dbReference type="PANTHER" id="PTHR37558:SF1">
    <property type="entry name" value="HTH CENPB-TYPE DOMAIN-CONTAINING PROTEIN"/>
    <property type="match status" value="1"/>
</dbReference>
<organism evidence="2 3">
    <name type="scientific">Haemaphysalis longicornis</name>
    <name type="common">Bush tick</name>
    <dbReference type="NCBI Taxonomy" id="44386"/>
    <lineage>
        <taxon>Eukaryota</taxon>
        <taxon>Metazoa</taxon>
        <taxon>Ecdysozoa</taxon>
        <taxon>Arthropoda</taxon>
        <taxon>Chelicerata</taxon>
        <taxon>Arachnida</taxon>
        <taxon>Acari</taxon>
        <taxon>Parasitiformes</taxon>
        <taxon>Ixodida</taxon>
        <taxon>Ixodoidea</taxon>
        <taxon>Ixodidae</taxon>
        <taxon>Haemaphysalinae</taxon>
        <taxon>Haemaphysalis</taxon>
    </lineage>
</organism>
<sequence length="213" mass="24948">MLAYVRNLNPFKETMEWTEIASNMQELLQQPFTARAVRDRTELLLGQYASADRTNLRRSGTEENYEKRESLLQELLDMAREHGVRIRAPRRTSTAPAVRAVRTREQQTASTTASVRISAAQSTDIFAAQHSARNADTRRVGRRRNDQEARYEFFEKRMHHEIIMKEKEAATESKRIALEEKRLELEKGAAERELRVAQEMRKQMEEMRQHMAE</sequence>
<proteinExistence type="predicted"/>
<protein>
    <submittedName>
        <fullName evidence="2">Uncharacterized protein</fullName>
    </submittedName>
</protein>
<dbReference type="EMBL" id="JABSTR010000010">
    <property type="protein sequence ID" value="KAH9380049.1"/>
    <property type="molecule type" value="Genomic_DNA"/>
</dbReference>
<keyword evidence="1" id="KW-0175">Coiled coil</keyword>
<feature type="coiled-coil region" evidence="1">
    <location>
        <begin position="180"/>
        <end position="210"/>
    </location>
</feature>
<evidence type="ECO:0000313" key="3">
    <source>
        <dbReference type="Proteomes" id="UP000821853"/>
    </source>
</evidence>
<dbReference type="Proteomes" id="UP000821853">
    <property type="component" value="Chromosome 8"/>
</dbReference>
<dbReference type="AlphaFoldDB" id="A0A9J6GZ07"/>
<dbReference type="OMA" id="TDIKARM"/>
<evidence type="ECO:0000256" key="1">
    <source>
        <dbReference type="SAM" id="Coils"/>
    </source>
</evidence>